<keyword evidence="4" id="KW-1185">Reference proteome</keyword>
<dbReference type="SUPFAM" id="SSF55073">
    <property type="entry name" value="Nucleotide cyclase"/>
    <property type="match status" value="1"/>
</dbReference>
<accession>A0ABU1ZRU4</accession>
<gene>
    <name evidence="3" type="ORF">J2X15_002980</name>
</gene>
<dbReference type="NCBIfam" id="TIGR00254">
    <property type="entry name" value="GGDEF"/>
    <property type="match status" value="1"/>
</dbReference>
<dbReference type="Gene3D" id="3.30.70.270">
    <property type="match status" value="1"/>
</dbReference>
<dbReference type="InterPro" id="IPR029787">
    <property type="entry name" value="Nucleotide_cyclase"/>
</dbReference>
<feature type="transmembrane region" description="Helical" evidence="1">
    <location>
        <begin position="100"/>
        <end position="118"/>
    </location>
</feature>
<feature type="transmembrane region" description="Helical" evidence="1">
    <location>
        <begin position="162"/>
        <end position="185"/>
    </location>
</feature>
<organism evidence="3 4">
    <name type="scientific">Rhodoferax saidenbachensis</name>
    <dbReference type="NCBI Taxonomy" id="1484693"/>
    <lineage>
        <taxon>Bacteria</taxon>
        <taxon>Pseudomonadati</taxon>
        <taxon>Pseudomonadota</taxon>
        <taxon>Betaproteobacteria</taxon>
        <taxon>Burkholderiales</taxon>
        <taxon>Comamonadaceae</taxon>
        <taxon>Rhodoferax</taxon>
    </lineage>
</organism>
<feature type="transmembrane region" description="Helical" evidence="1">
    <location>
        <begin position="52"/>
        <end position="69"/>
    </location>
</feature>
<evidence type="ECO:0000259" key="2">
    <source>
        <dbReference type="PROSITE" id="PS50887"/>
    </source>
</evidence>
<dbReference type="CDD" id="cd01949">
    <property type="entry name" value="GGDEF"/>
    <property type="match status" value="1"/>
</dbReference>
<reference evidence="3 4" key="1">
    <citation type="submission" date="2023-07" db="EMBL/GenBank/DDBJ databases">
        <title>Sorghum-associated microbial communities from plants grown in Nebraska, USA.</title>
        <authorList>
            <person name="Schachtman D."/>
        </authorList>
    </citation>
    <scope>NUCLEOTIDE SEQUENCE [LARGE SCALE GENOMIC DNA]</scope>
    <source>
        <strain evidence="3 4">BE308</strain>
    </source>
</reference>
<dbReference type="PANTHER" id="PTHR46663:SF2">
    <property type="entry name" value="GGDEF DOMAIN-CONTAINING PROTEIN"/>
    <property type="match status" value="1"/>
</dbReference>
<dbReference type="InterPro" id="IPR052163">
    <property type="entry name" value="DGC-Regulatory_Protein"/>
</dbReference>
<dbReference type="RefSeq" id="WP_310344112.1">
    <property type="nucleotide sequence ID" value="NZ_JAVDXO010000007.1"/>
</dbReference>
<dbReference type="Pfam" id="PF00990">
    <property type="entry name" value="GGDEF"/>
    <property type="match status" value="1"/>
</dbReference>
<keyword evidence="1" id="KW-1133">Transmembrane helix</keyword>
<feature type="transmembrane region" description="Helical" evidence="1">
    <location>
        <begin position="28"/>
        <end position="46"/>
    </location>
</feature>
<evidence type="ECO:0000256" key="1">
    <source>
        <dbReference type="SAM" id="Phobius"/>
    </source>
</evidence>
<protein>
    <submittedName>
        <fullName evidence="3">Diguanylate cyclase (GGDEF)-like protein</fullName>
    </submittedName>
</protein>
<dbReference type="InterPro" id="IPR048437">
    <property type="entry name" value="MASE11"/>
</dbReference>
<dbReference type="EMBL" id="JAVDXO010000007">
    <property type="protein sequence ID" value="MDR7307676.1"/>
    <property type="molecule type" value="Genomic_DNA"/>
</dbReference>
<keyword evidence="1" id="KW-0472">Membrane</keyword>
<evidence type="ECO:0000313" key="3">
    <source>
        <dbReference type="EMBL" id="MDR7307676.1"/>
    </source>
</evidence>
<dbReference type="PROSITE" id="PS50887">
    <property type="entry name" value="GGDEF"/>
    <property type="match status" value="1"/>
</dbReference>
<dbReference type="InterPro" id="IPR043128">
    <property type="entry name" value="Rev_trsase/Diguanyl_cyclase"/>
</dbReference>
<evidence type="ECO:0000313" key="4">
    <source>
        <dbReference type="Proteomes" id="UP001268089"/>
    </source>
</evidence>
<feature type="domain" description="GGDEF" evidence="2">
    <location>
        <begin position="235"/>
        <end position="368"/>
    </location>
</feature>
<dbReference type="PANTHER" id="PTHR46663">
    <property type="entry name" value="DIGUANYLATE CYCLASE DGCT-RELATED"/>
    <property type="match status" value="1"/>
</dbReference>
<sequence>MPQPSLAPVMEISETAVRDQLADRMWRGMLVLAVVGIPTSLVRVLITGWQPLYALHTAIAILVLLVALYRRHLSANVKAVLASVLPLGVGLPALHALGFYGAGIAWIIASCISTTMFFKGRIGALVIALELLVLTGFAWAYVRGALVLSIDTNDFIRQPQAWIAVIGATGIVTAAVSYGLSIYSASHAALMDTIREQHALITHQATHDGLTGLSLPHLARDRLNHAIQRARRDQSRAALLFIDLDDFKAVNDTHGHDAGDFVLTTVAQRMLSAIRAVDSASRQGGDEFMVLLGGLTTVEDAAAVADKLVQAIAHPMVYQGQALQVGASIGIAVFPDHADSVETMMKQADSAMYQVKKSGKNSAAVVKPQFLREAPDTL</sequence>
<dbReference type="Pfam" id="PF20969">
    <property type="entry name" value="MASE11"/>
    <property type="match status" value="1"/>
</dbReference>
<keyword evidence="1" id="KW-0812">Transmembrane</keyword>
<dbReference type="SMART" id="SM00267">
    <property type="entry name" value="GGDEF"/>
    <property type="match status" value="1"/>
</dbReference>
<name>A0ABU1ZRU4_9BURK</name>
<comment type="caution">
    <text evidence="3">The sequence shown here is derived from an EMBL/GenBank/DDBJ whole genome shotgun (WGS) entry which is preliminary data.</text>
</comment>
<dbReference type="Proteomes" id="UP001268089">
    <property type="component" value="Unassembled WGS sequence"/>
</dbReference>
<feature type="transmembrane region" description="Helical" evidence="1">
    <location>
        <begin position="125"/>
        <end position="142"/>
    </location>
</feature>
<dbReference type="InterPro" id="IPR000160">
    <property type="entry name" value="GGDEF_dom"/>
</dbReference>
<proteinExistence type="predicted"/>